<dbReference type="AlphaFoldDB" id="A0AAV7IXE0"/>
<proteinExistence type="predicted"/>
<dbReference type="Pfam" id="PF15011">
    <property type="entry name" value="CA109-like"/>
    <property type="match status" value="1"/>
</dbReference>
<name>A0AAV7IXE0_COTGL</name>
<feature type="coiled-coil region" evidence="1">
    <location>
        <begin position="79"/>
        <end position="113"/>
    </location>
</feature>
<evidence type="ECO:0000256" key="1">
    <source>
        <dbReference type="SAM" id="Coils"/>
    </source>
</evidence>
<keyword evidence="1" id="KW-0175">Coiled coil</keyword>
<evidence type="ECO:0000313" key="2">
    <source>
        <dbReference type="EMBL" id="KAH0560683.1"/>
    </source>
</evidence>
<dbReference type="Proteomes" id="UP000826195">
    <property type="component" value="Unassembled WGS sequence"/>
</dbReference>
<dbReference type="InterPro" id="IPR029159">
    <property type="entry name" value="CA109-like"/>
</dbReference>
<evidence type="ECO:0000313" key="3">
    <source>
        <dbReference type="Proteomes" id="UP000826195"/>
    </source>
</evidence>
<comment type="caution">
    <text evidence="2">The sequence shown here is derived from an EMBL/GenBank/DDBJ whole genome shotgun (WGS) entry which is preliminary data.</text>
</comment>
<accession>A0AAV7IXE0</accession>
<sequence length="200" mass="23299">MDKDLQQLQKAIVNYYLTLEKIYCYCNNEINKVKTGPLTSLKNQMEQLRHVTSPAVDTAEICLIKGAREKLIFKINLGIEEELKLIVEAINTLNNYTQELKDKYHQLEQARSKINFDDPTIINFVNGTSERPRLNLLLEWSMESLEFYKNYYSDITASFKALNIKDEASVDRLIDSFNSSSSKRIKKILAFTQYLNNKLR</sequence>
<gene>
    <name evidence="2" type="ORF">KQX54_007008</name>
</gene>
<dbReference type="EMBL" id="JAHXZJ010000374">
    <property type="protein sequence ID" value="KAH0560683.1"/>
    <property type="molecule type" value="Genomic_DNA"/>
</dbReference>
<protein>
    <submittedName>
        <fullName evidence="2">Uncharacterized protein</fullName>
    </submittedName>
</protein>
<organism evidence="2 3">
    <name type="scientific">Cotesia glomerata</name>
    <name type="common">Lepidopteran parasitic wasp</name>
    <name type="synonym">Apanteles glomeratus</name>
    <dbReference type="NCBI Taxonomy" id="32391"/>
    <lineage>
        <taxon>Eukaryota</taxon>
        <taxon>Metazoa</taxon>
        <taxon>Ecdysozoa</taxon>
        <taxon>Arthropoda</taxon>
        <taxon>Hexapoda</taxon>
        <taxon>Insecta</taxon>
        <taxon>Pterygota</taxon>
        <taxon>Neoptera</taxon>
        <taxon>Endopterygota</taxon>
        <taxon>Hymenoptera</taxon>
        <taxon>Apocrita</taxon>
        <taxon>Ichneumonoidea</taxon>
        <taxon>Braconidae</taxon>
        <taxon>Microgastrinae</taxon>
        <taxon>Cotesia</taxon>
    </lineage>
</organism>
<keyword evidence="3" id="KW-1185">Reference proteome</keyword>
<reference evidence="2 3" key="1">
    <citation type="journal article" date="2021" name="J. Hered.">
        <title>A chromosome-level genome assembly of the parasitoid wasp, Cotesia glomerata (Hymenoptera: Braconidae).</title>
        <authorList>
            <person name="Pinto B.J."/>
            <person name="Weis J.J."/>
            <person name="Gamble T."/>
            <person name="Ode P.J."/>
            <person name="Paul R."/>
            <person name="Zaspel J.M."/>
        </authorList>
    </citation>
    <scope>NUCLEOTIDE SEQUENCE [LARGE SCALE GENOMIC DNA]</scope>
    <source>
        <strain evidence="2">CgM1</strain>
    </source>
</reference>